<proteinExistence type="predicted"/>
<dbReference type="STRING" id="356660.SAMN05444336_11319"/>
<dbReference type="AlphaFoldDB" id="A0A1H3FMH2"/>
<evidence type="ECO:0000313" key="2">
    <source>
        <dbReference type="Proteomes" id="UP000199118"/>
    </source>
</evidence>
<name>A0A1H3FMH2_9RHOB</name>
<evidence type="ECO:0000313" key="1">
    <source>
        <dbReference type="EMBL" id="SDX92186.1"/>
    </source>
</evidence>
<dbReference type="OrthoDB" id="7916272at2"/>
<accession>A0A1H3FMH2</accession>
<dbReference type="RefSeq" id="WP_092685393.1">
    <property type="nucleotide sequence ID" value="NZ_FNMZ01000013.1"/>
</dbReference>
<dbReference type="EMBL" id="FNMZ01000013">
    <property type="protein sequence ID" value="SDX92186.1"/>
    <property type="molecule type" value="Genomic_DNA"/>
</dbReference>
<sequence length="88" mass="9340">MHNPFDNRSLSLSGPARDYLPVVPSDAAPLSQVAVALYIETGGRVVFVSESGFQRDVEVSDYGWILCGVSRVLATGTTAAGIHAMVMN</sequence>
<keyword evidence="2" id="KW-1185">Reference proteome</keyword>
<gene>
    <name evidence="1" type="ORF">SAMN05444336_11319</name>
</gene>
<dbReference type="Proteomes" id="UP000199118">
    <property type="component" value="Unassembled WGS sequence"/>
</dbReference>
<protein>
    <submittedName>
        <fullName evidence="1">Uncharacterized protein</fullName>
    </submittedName>
</protein>
<organism evidence="1 2">
    <name type="scientific">Albimonas donghaensis</name>
    <dbReference type="NCBI Taxonomy" id="356660"/>
    <lineage>
        <taxon>Bacteria</taxon>
        <taxon>Pseudomonadati</taxon>
        <taxon>Pseudomonadota</taxon>
        <taxon>Alphaproteobacteria</taxon>
        <taxon>Rhodobacterales</taxon>
        <taxon>Paracoccaceae</taxon>
        <taxon>Albimonas</taxon>
    </lineage>
</organism>
<reference evidence="1 2" key="1">
    <citation type="submission" date="2016-10" db="EMBL/GenBank/DDBJ databases">
        <authorList>
            <person name="de Groot N.N."/>
        </authorList>
    </citation>
    <scope>NUCLEOTIDE SEQUENCE [LARGE SCALE GENOMIC DNA]</scope>
    <source>
        <strain evidence="1 2">DSM 17890</strain>
    </source>
</reference>